<dbReference type="AlphaFoldDB" id="H2UA85"/>
<dbReference type="InParanoid" id="H2UA85"/>
<dbReference type="InterPro" id="IPR057774">
    <property type="entry name" value="D8C_UMOD/GP2/OIT3-like"/>
</dbReference>
<evidence type="ECO:0000259" key="4">
    <source>
        <dbReference type="Pfam" id="PF23283"/>
    </source>
</evidence>
<accession>H2UA85</accession>
<dbReference type="Pfam" id="PF23283">
    <property type="entry name" value="D8C_UMOD"/>
    <property type="match status" value="1"/>
</dbReference>
<organism evidence="5 6">
    <name type="scientific">Takifugu rubripes</name>
    <name type="common">Japanese pufferfish</name>
    <name type="synonym">Fugu rubripes</name>
    <dbReference type="NCBI Taxonomy" id="31033"/>
    <lineage>
        <taxon>Eukaryota</taxon>
        <taxon>Metazoa</taxon>
        <taxon>Chordata</taxon>
        <taxon>Craniata</taxon>
        <taxon>Vertebrata</taxon>
        <taxon>Euteleostomi</taxon>
        <taxon>Actinopterygii</taxon>
        <taxon>Neopterygii</taxon>
        <taxon>Teleostei</taxon>
        <taxon>Neoteleostei</taxon>
        <taxon>Acanthomorphata</taxon>
        <taxon>Eupercaria</taxon>
        <taxon>Tetraodontiformes</taxon>
        <taxon>Tetradontoidea</taxon>
        <taxon>Tetraodontidae</taxon>
        <taxon>Takifugu</taxon>
    </lineage>
</organism>
<protein>
    <recommendedName>
        <fullName evidence="4">UMOD/GP2/OIT3-like D8C domain-containing protein</fullName>
    </recommendedName>
</protein>
<reference evidence="5" key="2">
    <citation type="submission" date="2025-08" db="UniProtKB">
        <authorList>
            <consortium name="Ensembl"/>
        </authorList>
    </citation>
    <scope>IDENTIFICATION</scope>
</reference>
<evidence type="ECO:0000256" key="3">
    <source>
        <dbReference type="SAM" id="SignalP"/>
    </source>
</evidence>
<evidence type="ECO:0000256" key="1">
    <source>
        <dbReference type="ARBA" id="ARBA00022729"/>
    </source>
</evidence>
<dbReference type="Proteomes" id="UP000005226">
    <property type="component" value="Chromosome 1"/>
</dbReference>
<name>H2UA85_TAKRU</name>
<keyword evidence="2" id="KW-1015">Disulfide bond</keyword>
<reference evidence="5" key="3">
    <citation type="submission" date="2025-09" db="UniProtKB">
        <authorList>
            <consortium name="Ensembl"/>
        </authorList>
    </citation>
    <scope>IDENTIFICATION</scope>
</reference>
<keyword evidence="6" id="KW-1185">Reference proteome</keyword>
<keyword evidence="1 3" id="KW-0732">Signal</keyword>
<dbReference type="GeneTree" id="ENSGT00940000156038"/>
<feature type="signal peptide" evidence="3">
    <location>
        <begin position="1"/>
        <end position="23"/>
    </location>
</feature>
<proteinExistence type="predicted"/>
<dbReference type="HOGENOM" id="CLU_2678127_0_0_1"/>
<evidence type="ECO:0000256" key="2">
    <source>
        <dbReference type="ARBA" id="ARBA00023157"/>
    </source>
</evidence>
<feature type="domain" description="UMOD/GP2/OIT3-like D8C" evidence="4">
    <location>
        <begin position="32"/>
        <end position="119"/>
    </location>
</feature>
<evidence type="ECO:0000313" key="6">
    <source>
        <dbReference type="Proteomes" id="UP000005226"/>
    </source>
</evidence>
<feature type="chain" id="PRO_5025399098" description="UMOD/GP2/OIT3-like D8C domain-containing protein" evidence="3">
    <location>
        <begin position="24"/>
        <end position="132"/>
    </location>
</feature>
<dbReference type="Ensembl" id="ENSTRUT00000033977.3">
    <property type="protein sequence ID" value="ENSTRUP00000033851.3"/>
    <property type="gene ID" value="ENSTRUG00000013295.3"/>
</dbReference>
<evidence type="ECO:0000313" key="5">
    <source>
        <dbReference type="Ensembl" id="ENSTRUP00000033851.3"/>
    </source>
</evidence>
<sequence>PDVWNCTLLLLLPLTFLKTQTYGADVDSCCWYRLFYNGKSIQMPERCIPTNKCGTHSPLWLAGPHPKRRHGVVTRKVCGHWKKRCCAFRSTPIQVKKCLGNYYVYRLAPPSACYLAYCAGTELFGFFLKEKT</sequence>
<dbReference type="eggNOG" id="ENOG502QSH1">
    <property type="taxonomic scope" value="Eukaryota"/>
</dbReference>
<dbReference type="STRING" id="31033.ENSTRUP00000033851"/>
<dbReference type="OMA" id="QRELCAN"/>
<reference evidence="5 6" key="1">
    <citation type="journal article" date="2011" name="Genome Biol. Evol.">
        <title>Integration of the genetic map and genome assembly of fugu facilitates insights into distinct features of genome evolution in teleosts and mammals.</title>
        <authorList>
            <person name="Kai W."/>
            <person name="Kikuchi K."/>
            <person name="Tohari S."/>
            <person name="Chew A.K."/>
            <person name="Tay A."/>
            <person name="Fujiwara A."/>
            <person name="Hosoya S."/>
            <person name="Suetake H."/>
            <person name="Naruse K."/>
            <person name="Brenner S."/>
            <person name="Suzuki Y."/>
            <person name="Venkatesh B."/>
        </authorList>
    </citation>
    <scope>NUCLEOTIDE SEQUENCE [LARGE SCALE GENOMIC DNA]</scope>
</reference>